<dbReference type="PANTHER" id="PTHR13932">
    <property type="entry name" value="COPROPORPHYRINIGEN III OXIDASE"/>
    <property type="match status" value="1"/>
</dbReference>
<dbReference type="SMART" id="SM00729">
    <property type="entry name" value="Elp3"/>
    <property type="match status" value="1"/>
</dbReference>
<protein>
    <submittedName>
        <fullName evidence="2">Radical S-adenosyl methionine domain-containing 1, mitochondrial</fullName>
    </submittedName>
</protein>
<dbReference type="GO" id="GO:0051539">
    <property type="term" value="F:4 iron, 4 sulfur cluster binding"/>
    <property type="evidence" value="ECO:0007669"/>
    <property type="project" value="TreeGrafter"/>
</dbReference>
<dbReference type="Gene3D" id="3.30.750.200">
    <property type="match status" value="1"/>
</dbReference>
<accession>A0A8S0SMN2</accession>
<proteinExistence type="predicted"/>
<dbReference type="OrthoDB" id="431409at2759"/>
<dbReference type="GO" id="GO:0003824">
    <property type="term" value="F:catalytic activity"/>
    <property type="evidence" value="ECO:0007669"/>
    <property type="project" value="InterPro"/>
</dbReference>
<dbReference type="InterPro" id="IPR006638">
    <property type="entry name" value="Elp3/MiaA/NifB-like_rSAM"/>
</dbReference>
<comment type="caution">
    <text evidence="2">The sequence shown here is derived from an EMBL/GenBank/DDBJ whole genome shotgun (WGS) entry which is preliminary data.</text>
</comment>
<dbReference type="InterPro" id="IPR058240">
    <property type="entry name" value="rSAM_sf"/>
</dbReference>
<dbReference type="PANTHER" id="PTHR13932:SF5">
    <property type="entry name" value="RADICAL S-ADENOSYL METHIONINE DOMAIN-CONTAINING PROTEIN 1, MITOCHONDRIAL"/>
    <property type="match status" value="1"/>
</dbReference>
<dbReference type="Proteomes" id="UP000594638">
    <property type="component" value="Unassembled WGS sequence"/>
</dbReference>
<reference evidence="2 3" key="1">
    <citation type="submission" date="2019-12" db="EMBL/GenBank/DDBJ databases">
        <authorList>
            <person name="Alioto T."/>
            <person name="Alioto T."/>
            <person name="Gomez Garrido J."/>
        </authorList>
    </citation>
    <scope>NUCLEOTIDE SEQUENCE [LARGE SCALE GENOMIC DNA]</scope>
</reference>
<dbReference type="GO" id="GO:0005737">
    <property type="term" value="C:cytoplasm"/>
    <property type="evidence" value="ECO:0007669"/>
    <property type="project" value="TreeGrafter"/>
</dbReference>
<dbReference type="SUPFAM" id="SSF102114">
    <property type="entry name" value="Radical SAM enzymes"/>
    <property type="match status" value="1"/>
</dbReference>
<gene>
    <name evidence="2" type="ORF">OLEA9_A021661</name>
</gene>
<dbReference type="EMBL" id="CACTIH010005442">
    <property type="protein sequence ID" value="CAA2992804.1"/>
    <property type="molecule type" value="Genomic_DNA"/>
</dbReference>
<name>A0A8S0SMN2_OLEEU</name>
<evidence type="ECO:0000313" key="3">
    <source>
        <dbReference type="Proteomes" id="UP000594638"/>
    </source>
</evidence>
<evidence type="ECO:0000313" key="2">
    <source>
        <dbReference type="EMBL" id="CAA2992804.1"/>
    </source>
</evidence>
<dbReference type="GO" id="GO:0006779">
    <property type="term" value="P:porphyrin-containing compound biosynthetic process"/>
    <property type="evidence" value="ECO:0007669"/>
    <property type="project" value="TreeGrafter"/>
</dbReference>
<dbReference type="Gramene" id="OE9A021661T1">
    <property type="protein sequence ID" value="OE9A021661C1"/>
    <property type="gene ID" value="OE9A021661"/>
</dbReference>
<dbReference type="AlphaFoldDB" id="A0A8S0SMN2"/>
<keyword evidence="3" id="KW-1185">Reference proteome</keyword>
<sequence>MYAEANPSSLLVVHKLPPTSAYIHLPFCRKRRHYYDFPIIALGSSSSSSFPSSTRTANNDCEDPRILNYVETLCREMKATNLSSDSNPPLETVFFGGGTPSLVPPKLVTLVLDTLMSLGVQAFQEELMKACGGAHGVKEIHEAVDIVKSCGLENWSVDLISSLPHQTPDMWEESLELAIQIQPTHVSVYDLQVEQGTKFGALFTPGEFPLPSENQSAEFYKMASRMLRDAGYDLSLPMNYACDLSCTSPT</sequence>
<evidence type="ECO:0000259" key="1">
    <source>
        <dbReference type="SMART" id="SM00729"/>
    </source>
</evidence>
<dbReference type="InterPro" id="IPR034505">
    <property type="entry name" value="Coproporphyrinogen-III_oxidase"/>
</dbReference>
<feature type="domain" description="Elp3/MiaA/NifB-like radical SAM core" evidence="1">
    <location>
        <begin position="18"/>
        <end position="222"/>
    </location>
</feature>
<organism evidence="2 3">
    <name type="scientific">Olea europaea subsp. europaea</name>
    <dbReference type="NCBI Taxonomy" id="158383"/>
    <lineage>
        <taxon>Eukaryota</taxon>
        <taxon>Viridiplantae</taxon>
        <taxon>Streptophyta</taxon>
        <taxon>Embryophyta</taxon>
        <taxon>Tracheophyta</taxon>
        <taxon>Spermatophyta</taxon>
        <taxon>Magnoliopsida</taxon>
        <taxon>eudicotyledons</taxon>
        <taxon>Gunneridae</taxon>
        <taxon>Pentapetalae</taxon>
        <taxon>asterids</taxon>
        <taxon>lamiids</taxon>
        <taxon>Lamiales</taxon>
        <taxon>Oleaceae</taxon>
        <taxon>Oleeae</taxon>
        <taxon>Olea</taxon>
    </lineage>
</organism>